<feature type="coiled-coil region" evidence="3">
    <location>
        <begin position="751"/>
        <end position="778"/>
    </location>
</feature>
<dbReference type="Pfam" id="PF00574">
    <property type="entry name" value="CLP_protease"/>
    <property type="match status" value="1"/>
</dbReference>
<dbReference type="InterPro" id="IPR023562">
    <property type="entry name" value="ClpP/TepA"/>
</dbReference>
<evidence type="ECO:0000313" key="5">
    <source>
        <dbReference type="EMBL" id="CAL4764414.1"/>
    </source>
</evidence>
<dbReference type="PRINTS" id="PR00127">
    <property type="entry name" value="CLPPROTEASEP"/>
</dbReference>
<name>A0A9P1BPE9_9DINO</name>
<dbReference type="CDD" id="cd07017">
    <property type="entry name" value="S14_ClpP_2"/>
    <property type="match status" value="1"/>
</dbReference>
<keyword evidence="6" id="KW-1185">Reference proteome</keyword>
<accession>A0A9P1BPE9</accession>
<dbReference type="PANTHER" id="PTHR10381">
    <property type="entry name" value="ATP-DEPENDENT CLP PROTEASE PROTEOLYTIC SUBUNIT"/>
    <property type="match status" value="1"/>
</dbReference>
<dbReference type="GO" id="GO:0009368">
    <property type="term" value="C:endopeptidase Clp complex"/>
    <property type="evidence" value="ECO:0007669"/>
    <property type="project" value="TreeGrafter"/>
</dbReference>
<comment type="caution">
    <text evidence="4">The sequence shown here is derived from an EMBL/GenBank/DDBJ whole genome shotgun (WGS) entry which is preliminary data.</text>
</comment>
<keyword evidence="5" id="KW-0378">Hydrolase</keyword>
<sequence>MGNAKLCPRRSRQAVCSAKDIPAKPQPTGRDAVCTVSPRNRQHVWDVPGVNLHCALCDEILFTTPLELAAALLDFLLETMADSHWIAGQAEQAGQGQAGYAIAARIQSAVCVGAAMIRPLDPMPEILYNKLQQVLLDFQVQAMHPTRSSPLKELERATLLHSKFLLELCFGFGRLSSMPTRLAVRLFSAMQVSDGLTIWSIVEELRSCMKRSWPQHKTSEGHRLQVACVVLRIYGLTSLLAGSSRILETLEKQSEYSVSSALEDMTTAAQALTMTESHQVSSFGSFGGKIDLREENDANMEVSWLVSWMVLQAAATLFCAKPCNAGQTQITAWSIKHARELATGPAASAVSLRAVSLLLSWRQKLEAVADGEETLVEVVKALSAASHYSTSQGSDYCKLMMGLIGMPSLILQLGRVRCTLHEREGLPSNCLICVPGMSDGNDKLPSSHDIVMKSADGLSPEQLPLEFLGVNGRSEEWPEDETSLMIRALKDQNRPEAVFTVHPGIILEGEDILMATMSLAAAKVRCTGLPNCIGFYSEDWPFEGDGPDGPDGDVRAEVDVHFKTAWKPRTMSTAKSGRTAVAYQKERASPLFTRRQGYALDGADLFVAEMTIEAAKRFCSDLENCMGFTLRGNCGDGPTLIHFKSGTKLVLDSTGVSTCYVFETESRSHALPADGAAFFQLMDGKEEVHSGLAILDVMANVSTPLKTVCYGRCFSIAAVLLAAGTPGHRSAYEHARLMIHEPSCSYPKLSASDVILKAEELRNTKQTLEEVLSRLTGKPLADIVDAVARDRYMSVQEAAGVFTMVPN</sequence>
<dbReference type="GO" id="GO:0051117">
    <property type="term" value="F:ATPase binding"/>
    <property type="evidence" value="ECO:0007669"/>
    <property type="project" value="TreeGrafter"/>
</dbReference>
<dbReference type="InterPro" id="IPR029045">
    <property type="entry name" value="ClpP/crotonase-like_dom_sf"/>
</dbReference>
<dbReference type="EMBL" id="CAMXCT030000320">
    <property type="protein sequence ID" value="CAL4764414.1"/>
    <property type="molecule type" value="Genomic_DNA"/>
</dbReference>
<dbReference type="InterPro" id="IPR001907">
    <property type="entry name" value="ClpP"/>
</dbReference>
<dbReference type="SUPFAM" id="SSF52096">
    <property type="entry name" value="ClpP/crotonase"/>
    <property type="match status" value="1"/>
</dbReference>
<dbReference type="GO" id="GO:0004252">
    <property type="term" value="F:serine-type endopeptidase activity"/>
    <property type="evidence" value="ECO:0007669"/>
    <property type="project" value="InterPro"/>
</dbReference>
<evidence type="ECO:0000256" key="2">
    <source>
        <dbReference type="RuleBase" id="RU003567"/>
    </source>
</evidence>
<dbReference type="Gene3D" id="3.90.226.10">
    <property type="entry name" value="2-enoyl-CoA Hydratase, Chain A, domain 1"/>
    <property type="match status" value="1"/>
</dbReference>
<comment type="similarity">
    <text evidence="1 2">Belongs to the peptidase S14 family.</text>
</comment>
<dbReference type="EMBL" id="CAMXCT020000320">
    <property type="protein sequence ID" value="CAL1130477.1"/>
    <property type="molecule type" value="Genomic_DNA"/>
</dbReference>
<evidence type="ECO:0000256" key="3">
    <source>
        <dbReference type="SAM" id="Coils"/>
    </source>
</evidence>
<dbReference type="AlphaFoldDB" id="A0A9P1BPE9"/>
<reference evidence="4" key="1">
    <citation type="submission" date="2022-10" db="EMBL/GenBank/DDBJ databases">
        <authorList>
            <person name="Chen Y."/>
            <person name="Dougan E. K."/>
            <person name="Chan C."/>
            <person name="Rhodes N."/>
            <person name="Thang M."/>
        </authorList>
    </citation>
    <scope>NUCLEOTIDE SEQUENCE</scope>
</reference>
<keyword evidence="3" id="KW-0175">Coiled coil</keyword>
<dbReference type="GO" id="GO:0004176">
    <property type="term" value="F:ATP-dependent peptidase activity"/>
    <property type="evidence" value="ECO:0007669"/>
    <property type="project" value="InterPro"/>
</dbReference>
<protein>
    <recommendedName>
        <fullName evidence="2">ATP-dependent Clp protease proteolytic subunit</fullName>
    </recommendedName>
</protein>
<reference evidence="5 6" key="2">
    <citation type="submission" date="2024-05" db="EMBL/GenBank/DDBJ databases">
        <authorList>
            <person name="Chen Y."/>
            <person name="Shah S."/>
            <person name="Dougan E. K."/>
            <person name="Thang M."/>
            <person name="Chan C."/>
        </authorList>
    </citation>
    <scope>NUCLEOTIDE SEQUENCE [LARGE SCALE GENOMIC DNA]</scope>
</reference>
<dbReference type="OrthoDB" id="2017408at2759"/>
<organism evidence="4">
    <name type="scientific">Cladocopium goreaui</name>
    <dbReference type="NCBI Taxonomy" id="2562237"/>
    <lineage>
        <taxon>Eukaryota</taxon>
        <taxon>Sar</taxon>
        <taxon>Alveolata</taxon>
        <taxon>Dinophyceae</taxon>
        <taxon>Suessiales</taxon>
        <taxon>Symbiodiniaceae</taxon>
        <taxon>Cladocopium</taxon>
    </lineage>
</organism>
<proteinExistence type="inferred from homology"/>
<dbReference type="GO" id="GO:0006515">
    <property type="term" value="P:protein quality control for misfolded or incompletely synthesized proteins"/>
    <property type="evidence" value="ECO:0007669"/>
    <property type="project" value="TreeGrafter"/>
</dbReference>
<evidence type="ECO:0000313" key="6">
    <source>
        <dbReference type="Proteomes" id="UP001152797"/>
    </source>
</evidence>
<dbReference type="Proteomes" id="UP001152797">
    <property type="component" value="Unassembled WGS sequence"/>
</dbReference>
<dbReference type="PANTHER" id="PTHR10381:SF11">
    <property type="entry name" value="ATP-DEPENDENT CLP PROTEASE PROTEOLYTIC SUBUNIT, MITOCHONDRIAL"/>
    <property type="match status" value="1"/>
</dbReference>
<dbReference type="EMBL" id="CAMXCT010000320">
    <property type="protein sequence ID" value="CAI3977102.1"/>
    <property type="molecule type" value="Genomic_DNA"/>
</dbReference>
<gene>
    <name evidence="4" type="ORF">C1SCF055_LOCUS5273</name>
</gene>
<evidence type="ECO:0000313" key="4">
    <source>
        <dbReference type="EMBL" id="CAI3977102.1"/>
    </source>
</evidence>
<evidence type="ECO:0000256" key="1">
    <source>
        <dbReference type="ARBA" id="ARBA00007039"/>
    </source>
</evidence>
<keyword evidence="5" id="KW-0645">Protease</keyword>